<evidence type="ECO:0000256" key="3">
    <source>
        <dbReference type="ARBA" id="ARBA00023172"/>
    </source>
</evidence>
<accession>A0A857KJP7</accession>
<keyword evidence="2" id="KW-0238">DNA-binding</keyword>
<dbReference type="InterPro" id="IPR010998">
    <property type="entry name" value="Integrase_recombinase_N"/>
</dbReference>
<dbReference type="PROSITE" id="PS51898">
    <property type="entry name" value="TYR_RECOMBINASE"/>
    <property type="match status" value="1"/>
</dbReference>
<name>A0A857KJP7_9ACTN</name>
<dbReference type="GO" id="GO:0006310">
    <property type="term" value="P:DNA recombination"/>
    <property type="evidence" value="ECO:0007669"/>
    <property type="project" value="UniProtKB-KW"/>
</dbReference>
<dbReference type="PANTHER" id="PTHR30349:SF64">
    <property type="entry name" value="PROPHAGE INTEGRASE INTD-RELATED"/>
    <property type="match status" value="1"/>
</dbReference>
<organism evidence="4">
    <name type="scientific">Gordonia amarae</name>
    <dbReference type="NCBI Taxonomy" id="36821"/>
    <lineage>
        <taxon>Bacteria</taxon>
        <taxon>Bacillati</taxon>
        <taxon>Actinomycetota</taxon>
        <taxon>Actinomycetes</taxon>
        <taxon>Mycobacteriales</taxon>
        <taxon>Gordoniaceae</taxon>
        <taxon>Gordonia</taxon>
    </lineage>
</organism>
<comment type="similarity">
    <text evidence="1">Belongs to the 'phage' integrase family.</text>
</comment>
<dbReference type="AlphaFoldDB" id="A0A857KJP7"/>
<dbReference type="InterPro" id="IPR011010">
    <property type="entry name" value="DNA_brk_join_enz"/>
</dbReference>
<dbReference type="InterPro" id="IPR044068">
    <property type="entry name" value="CB"/>
</dbReference>
<sequence length="349" mass="39703">MSDVVATLCDMTEPRRMASTDRRDTDRPEWFEDFMQSRTRMGRSPHTLRALRQDFDAIATLILGGSDELSVLEIRQVTKRSIQRAFSDYADTHRSNSYLRCWSTWNQLCDWLIDNDYLNRINPMRTVERRRPERHHPKSLTAEEIGKLIDAAWQENNPPRSWPELEHAVVAVGVLTGVREAELISLNINSIRHTEQGPVLHVRGKGSKDRSIPFEPELLEIIETYLRSRTQVFRPRASARRDTLDRFAPDDPLFVGADGERITVGTLQSRVGRLFKRAGVPTKPGALLHSLRHTYATVLADTGINPYQLRTLLGHESAETSQRYIAAAGQENRGAAARNPLYAQLGRSV</sequence>
<evidence type="ECO:0000256" key="1">
    <source>
        <dbReference type="ARBA" id="ARBA00008857"/>
    </source>
</evidence>
<dbReference type="InterPro" id="IPR050090">
    <property type="entry name" value="Tyrosine_recombinase_XerCD"/>
</dbReference>
<dbReference type="Gene3D" id="1.10.150.130">
    <property type="match status" value="1"/>
</dbReference>
<protein>
    <submittedName>
        <fullName evidence="4">Tyrosine-type recombinase/integrase</fullName>
    </submittedName>
</protein>
<gene>
    <name evidence="4" type="ORF">GII30_11255</name>
</gene>
<dbReference type="EMBL" id="CP045810">
    <property type="protein sequence ID" value="QHN39659.1"/>
    <property type="molecule type" value="Genomic_DNA"/>
</dbReference>
<keyword evidence="3" id="KW-0233">DNA recombination</keyword>
<dbReference type="InterPro" id="IPR013762">
    <property type="entry name" value="Integrase-like_cat_sf"/>
</dbReference>
<dbReference type="GO" id="GO:0003677">
    <property type="term" value="F:DNA binding"/>
    <property type="evidence" value="ECO:0007669"/>
    <property type="project" value="UniProtKB-UniRule"/>
</dbReference>
<evidence type="ECO:0000313" key="4">
    <source>
        <dbReference type="EMBL" id="QHN39659.1"/>
    </source>
</evidence>
<dbReference type="GO" id="GO:0015074">
    <property type="term" value="P:DNA integration"/>
    <property type="evidence" value="ECO:0007669"/>
    <property type="project" value="InterPro"/>
</dbReference>
<reference evidence="4" key="1">
    <citation type="journal article" date="2021" name="Nat. Microbiol.">
        <title>Cocultivation of an ultrasmall environmental parasitic bacterium with lytic ability against bacteria associated with wastewater foams.</title>
        <authorList>
            <person name="Batinovic S."/>
            <person name="Rose J.J.A."/>
            <person name="Ratcliffe J."/>
            <person name="Seviour R.J."/>
            <person name="Petrovski S."/>
        </authorList>
    </citation>
    <scope>NUCLEOTIDE SEQUENCE</scope>
    <source>
        <strain evidence="4">CON44</strain>
    </source>
</reference>
<dbReference type="PANTHER" id="PTHR30349">
    <property type="entry name" value="PHAGE INTEGRASE-RELATED"/>
    <property type="match status" value="1"/>
</dbReference>
<dbReference type="PROSITE" id="PS51900">
    <property type="entry name" value="CB"/>
    <property type="match status" value="1"/>
</dbReference>
<proteinExistence type="inferred from homology"/>
<dbReference type="SUPFAM" id="SSF56349">
    <property type="entry name" value="DNA breaking-rejoining enzymes"/>
    <property type="match status" value="1"/>
</dbReference>
<dbReference type="Gene3D" id="1.10.443.10">
    <property type="entry name" value="Intergrase catalytic core"/>
    <property type="match status" value="1"/>
</dbReference>
<evidence type="ECO:0000256" key="2">
    <source>
        <dbReference type="ARBA" id="ARBA00023125"/>
    </source>
</evidence>
<dbReference type="InterPro" id="IPR002104">
    <property type="entry name" value="Integrase_catalytic"/>
</dbReference>
<dbReference type="Pfam" id="PF00589">
    <property type="entry name" value="Phage_integrase"/>
    <property type="match status" value="1"/>
</dbReference>